<feature type="domain" description="Helix-turn-helix" evidence="1">
    <location>
        <begin position="16"/>
        <end position="63"/>
    </location>
</feature>
<dbReference type="InterPro" id="IPR010093">
    <property type="entry name" value="SinI_DNA-bd"/>
</dbReference>
<name>A0AA97DBW9_9FIRM</name>
<reference evidence="2 3" key="2">
    <citation type="submission" date="2024-06" db="EMBL/GenBank/DDBJ databases">
        <title>Caproicibacterium argilliputei sp. nov, a novel caproic acid producing anaerobic bacterium isolated from pit mud.</title>
        <authorList>
            <person name="Xia S."/>
        </authorList>
    </citation>
    <scope>NUCLEOTIDE SEQUENCE [LARGE SCALE GENOMIC DNA]</scope>
    <source>
        <strain evidence="2 3">ZCY20-5</strain>
    </source>
</reference>
<evidence type="ECO:0000313" key="2">
    <source>
        <dbReference type="EMBL" id="WOC33432.1"/>
    </source>
</evidence>
<reference evidence="3" key="1">
    <citation type="submission" date="2024-06" db="EMBL/GenBank/DDBJ databases">
        <title>Caproicibacterium argilliputei sp. nov, a novel caproic acid producing anaerobic bacterium isolated from pit mud.</title>
        <authorList>
            <person name="Zeng C."/>
        </authorList>
    </citation>
    <scope>NUCLEOTIDE SEQUENCE [LARGE SCALE GENOMIC DNA]</scope>
    <source>
        <strain evidence="3">ZCY20-5</strain>
    </source>
</reference>
<dbReference type="KEGG" id="carl:PXC00_06090"/>
<dbReference type="Pfam" id="PF12728">
    <property type="entry name" value="HTH_17"/>
    <property type="match status" value="1"/>
</dbReference>
<dbReference type="GO" id="GO:0003677">
    <property type="term" value="F:DNA binding"/>
    <property type="evidence" value="ECO:0007669"/>
    <property type="project" value="InterPro"/>
</dbReference>
<dbReference type="Proteomes" id="UP001300604">
    <property type="component" value="Chromosome"/>
</dbReference>
<dbReference type="SUPFAM" id="SSF46955">
    <property type="entry name" value="Putative DNA-binding domain"/>
    <property type="match status" value="1"/>
</dbReference>
<dbReference type="RefSeq" id="WP_275845831.1">
    <property type="nucleotide sequence ID" value="NZ_CP135996.1"/>
</dbReference>
<proteinExistence type="predicted"/>
<gene>
    <name evidence="2" type="ORF">PXC00_06090</name>
</gene>
<dbReference type="AlphaFoldDB" id="A0AA97DBW9"/>
<organism evidence="2 3">
    <name type="scientific">Caproicibacterium argilliputei</name>
    <dbReference type="NCBI Taxonomy" id="3030016"/>
    <lineage>
        <taxon>Bacteria</taxon>
        <taxon>Bacillati</taxon>
        <taxon>Bacillota</taxon>
        <taxon>Clostridia</taxon>
        <taxon>Eubacteriales</taxon>
        <taxon>Oscillospiraceae</taxon>
        <taxon>Caproicibacterium</taxon>
    </lineage>
</organism>
<reference evidence="3" key="3">
    <citation type="submission" date="2024-06" db="EMBL/GenBank/DDBJ databases">
        <authorList>
            <person name="Zeng C."/>
        </authorList>
    </citation>
    <scope>NUCLEOTIDE SEQUENCE [LARGE SCALE GENOMIC DNA]</scope>
    <source>
        <strain evidence="3">ZCY20-5</strain>
    </source>
</reference>
<dbReference type="EMBL" id="CP135996">
    <property type="protein sequence ID" value="WOC33432.1"/>
    <property type="molecule type" value="Genomic_DNA"/>
</dbReference>
<dbReference type="InterPro" id="IPR041657">
    <property type="entry name" value="HTH_17"/>
</dbReference>
<sequence length="72" mass="8246">MRKVETDWHRVPVIFDLSYAAALLGISLDCIHKLAQQGRFPAFKVGKLWRVRKDDLTAYIERQTLLEGSDSA</sequence>
<dbReference type="InterPro" id="IPR009061">
    <property type="entry name" value="DNA-bd_dom_put_sf"/>
</dbReference>
<evidence type="ECO:0000313" key="3">
    <source>
        <dbReference type="Proteomes" id="UP001300604"/>
    </source>
</evidence>
<evidence type="ECO:0000259" key="1">
    <source>
        <dbReference type="Pfam" id="PF12728"/>
    </source>
</evidence>
<dbReference type="NCBIfam" id="TIGR01764">
    <property type="entry name" value="excise"/>
    <property type="match status" value="1"/>
</dbReference>
<protein>
    <submittedName>
        <fullName evidence="2">Helix-turn-helix domain-containing protein</fullName>
    </submittedName>
</protein>
<keyword evidence="3" id="KW-1185">Reference proteome</keyword>
<accession>A0AA97DBW9</accession>